<feature type="transmembrane region" description="Helical" evidence="2">
    <location>
        <begin position="105"/>
        <end position="129"/>
    </location>
</feature>
<comment type="caution">
    <text evidence="3">The sequence shown here is derived from an EMBL/GenBank/DDBJ whole genome shotgun (WGS) entry which is preliminary data.</text>
</comment>
<dbReference type="InterPro" id="IPR036259">
    <property type="entry name" value="MFS_trans_sf"/>
</dbReference>
<dbReference type="SUPFAM" id="SSF103473">
    <property type="entry name" value="MFS general substrate transporter"/>
    <property type="match status" value="1"/>
</dbReference>
<accession>A0ABW2FD03</accession>
<proteinExistence type="predicted"/>
<keyword evidence="2" id="KW-0472">Membrane</keyword>
<dbReference type="CDD" id="cd06174">
    <property type="entry name" value="MFS"/>
    <property type="match status" value="1"/>
</dbReference>
<evidence type="ECO:0000256" key="1">
    <source>
        <dbReference type="ARBA" id="ARBA00004651"/>
    </source>
</evidence>
<evidence type="ECO:0000256" key="2">
    <source>
        <dbReference type="SAM" id="Phobius"/>
    </source>
</evidence>
<keyword evidence="4" id="KW-1185">Reference proteome</keyword>
<feature type="transmembrane region" description="Helical" evidence="2">
    <location>
        <begin position="48"/>
        <end position="68"/>
    </location>
</feature>
<dbReference type="InterPro" id="IPR052528">
    <property type="entry name" value="Sugar_transport-like"/>
</dbReference>
<keyword evidence="2" id="KW-0812">Transmembrane</keyword>
<dbReference type="InterPro" id="IPR011701">
    <property type="entry name" value="MFS"/>
</dbReference>
<feature type="transmembrane region" description="Helical" evidence="2">
    <location>
        <begin position="20"/>
        <end position="42"/>
    </location>
</feature>
<feature type="transmembrane region" description="Helical" evidence="2">
    <location>
        <begin position="309"/>
        <end position="333"/>
    </location>
</feature>
<dbReference type="Proteomes" id="UP001596378">
    <property type="component" value="Unassembled WGS sequence"/>
</dbReference>
<feature type="transmembrane region" description="Helical" evidence="2">
    <location>
        <begin position="176"/>
        <end position="194"/>
    </location>
</feature>
<feature type="transmembrane region" description="Helical" evidence="2">
    <location>
        <begin position="378"/>
        <end position="397"/>
    </location>
</feature>
<feature type="transmembrane region" description="Helical" evidence="2">
    <location>
        <begin position="284"/>
        <end position="303"/>
    </location>
</feature>
<gene>
    <name evidence="3" type="ORF">ACFQMJ_15895</name>
</gene>
<reference evidence="4" key="1">
    <citation type="journal article" date="2019" name="Int. J. Syst. Evol. Microbiol.">
        <title>The Global Catalogue of Microorganisms (GCM) 10K type strain sequencing project: providing services to taxonomists for standard genome sequencing and annotation.</title>
        <authorList>
            <consortium name="The Broad Institute Genomics Platform"/>
            <consortium name="The Broad Institute Genome Sequencing Center for Infectious Disease"/>
            <person name="Wu L."/>
            <person name="Ma J."/>
        </authorList>
    </citation>
    <scope>NUCLEOTIDE SEQUENCE [LARGE SCALE GENOMIC DNA]</scope>
    <source>
        <strain evidence="4">KCTC 12907</strain>
    </source>
</reference>
<evidence type="ECO:0000313" key="3">
    <source>
        <dbReference type="EMBL" id="MFC7150009.1"/>
    </source>
</evidence>
<organism evidence="3 4">
    <name type="scientific">Cohnella cellulosilytica</name>
    <dbReference type="NCBI Taxonomy" id="986710"/>
    <lineage>
        <taxon>Bacteria</taxon>
        <taxon>Bacillati</taxon>
        <taxon>Bacillota</taxon>
        <taxon>Bacilli</taxon>
        <taxon>Bacillales</taxon>
        <taxon>Paenibacillaceae</taxon>
        <taxon>Cohnella</taxon>
    </lineage>
</organism>
<protein>
    <submittedName>
        <fullName evidence="3">MFS transporter</fullName>
    </submittedName>
</protein>
<sequence length="418" mass="46194">MDMRRQHRDGRLDGQTQLLLAVNGLFVMATALSGTYFGIYIWKASNDYFKLGWFTLITHLCMGLTFWIAGNSAKEGNKMILLRLGIAISAVFYALVLLLKGSAVHYIGLLGVVQGVATGLFWLAYNVVYFEATEPDNRDKFNGWSGTIGSLIGIVVPWTSGWLISRIGGERGYRAIFIASACVFVAAILTSFFVRNRRTSGNYHWRWPYRLLRGRDSVWPSVMGALASQGIRESVFGVIIGVLIYVQTGSEMKLGNFMLLTSAVGFASFLCTGKWLKPRWRTRGMLVGAIALIAVILPMFAGFSYATLLAFGLGAALFFPLYILPMTAVVFDLIGKDEESVQRRVEYVVARELALNVGRIVGMAVFMGVIYVSKTPLAMKWLLLAVGSSPLMSWLFMRKVLAAGVRGRRVDVKPKGVV</sequence>
<feature type="transmembrane region" description="Helical" evidence="2">
    <location>
        <begin position="254"/>
        <end position="272"/>
    </location>
</feature>
<dbReference type="Pfam" id="PF07690">
    <property type="entry name" value="MFS_1"/>
    <property type="match status" value="1"/>
</dbReference>
<feature type="transmembrane region" description="Helical" evidence="2">
    <location>
        <begin position="80"/>
        <end position="99"/>
    </location>
</feature>
<feature type="transmembrane region" description="Helical" evidence="2">
    <location>
        <begin position="141"/>
        <end position="164"/>
    </location>
</feature>
<name>A0ABW2FD03_9BACL</name>
<feature type="transmembrane region" description="Helical" evidence="2">
    <location>
        <begin position="353"/>
        <end position="372"/>
    </location>
</feature>
<keyword evidence="2" id="KW-1133">Transmembrane helix</keyword>
<comment type="subcellular location">
    <subcellularLocation>
        <location evidence="1">Cell membrane</location>
        <topology evidence="1">Multi-pass membrane protein</topology>
    </subcellularLocation>
</comment>
<dbReference type="Gene3D" id="1.20.1250.20">
    <property type="entry name" value="MFS general substrate transporter like domains"/>
    <property type="match status" value="1"/>
</dbReference>
<evidence type="ECO:0000313" key="4">
    <source>
        <dbReference type="Proteomes" id="UP001596378"/>
    </source>
</evidence>
<dbReference type="PANTHER" id="PTHR23526">
    <property type="entry name" value="INTEGRAL MEMBRANE TRANSPORT PROTEIN-RELATED"/>
    <property type="match status" value="1"/>
</dbReference>
<dbReference type="PANTHER" id="PTHR23526:SF2">
    <property type="entry name" value="MAJOR FACILITATOR SUPERFAMILY (MFS) PROFILE DOMAIN-CONTAINING PROTEIN"/>
    <property type="match status" value="1"/>
</dbReference>
<dbReference type="EMBL" id="JBHTAI010000009">
    <property type="protein sequence ID" value="MFC7150009.1"/>
    <property type="molecule type" value="Genomic_DNA"/>
</dbReference>
<dbReference type="RefSeq" id="WP_378046275.1">
    <property type="nucleotide sequence ID" value="NZ_JBHMDN010000010.1"/>
</dbReference>
<feature type="transmembrane region" description="Helical" evidence="2">
    <location>
        <begin position="230"/>
        <end position="248"/>
    </location>
</feature>